<comment type="similarity">
    <text evidence="1 6">Belongs to the thioredoxin family.</text>
</comment>
<keyword evidence="5 7" id="KW-0676">Redox-active center</keyword>
<dbReference type="PRINTS" id="PR00421">
    <property type="entry name" value="THIOREDOXIN"/>
</dbReference>
<dbReference type="PIRSF" id="PIRSF000077">
    <property type="entry name" value="Thioredoxin"/>
    <property type="match status" value="1"/>
</dbReference>
<dbReference type="Pfam" id="PF00085">
    <property type="entry name" value="Thioredoxin"/>
    <property type="match status" value="1"/>
</dbReference>
<evidence type="ECO:0000256" key="2">
    <source>
        <dbReference type="ARBA" id="ARBA00022448"/>
    </source>
</evidence>
<accession>A0A9W6HQW6</accession>
<feature type="disulfide bond" description="Redox-active" evidence="7">
    <location>
        <begin position="32"/>
        <end position="35"/>
    </location>
</feature>
<evidence type="ECO:0000256" key="5">
    <source>
        <dbReference type="ARBA" id="ARBA00023284"/>
    </source>
</evidence>
<gene>
    <name evidence="9" type="primary">trxA_2</name>
    <name evidence="9" type="ORF">GCM10017596_09260</name>
</gene>
<proteinExistence type="inferred from homology"/>
<dbReference type="InterPro" id="IPR013766">
    <property type="entry name" value="Thioredoxin_domain"/>
</dbReference>
<dbReference type="SUPFAM" id="SSF52833">
    <property type="entry name" value="Thioredoxin-like"/>
    <property type="match status" value="1"/>
</dbReference>
<evidence type="ECO:0000256" key="4">
    <source>
        <dbReference type="ARBA" id="ARBA00023157"/>
    </source>
</evidence>
<keyword evidence="4 7" id="KW-1015">Disulfide bond</keyword>
<dbReference type="GO" id="GO:0015035">
    <property type="term" value="F:protein-disulfide reductase activity"/>
    <property type="evidence" value="ECO:0007669"/>
    <property type="project" value="InterPro"/>
</dbReference>
<sequence length="105" mass="11360">MTAVISLESPVIDAALLSRRETVILYFGAPWCGPCRSMSPMLAGVADAHPEKILLVKINIDEHPDLVTSEGISSVPVVKIYRDGALTQTLLGAVMRDEMVRALEV</sequence>
<keyword evidence="10" id="KW-1185">Reference proteome</keyword>
<dbReference type="RefSeq" id="WP_204938859.1">
    <property type="nucleotide sequence ID" value="NZ_BAAAUM010000001.1"/>
</dbReference>
<dbReference type="GO" id="GO:0005737">
    <property type="term" value="C:cytoplasm"/>
    <property type="evidence" value="ECO:0007669"/>
    <property type="project" value="TreeGrafter"/>
</dbReference>
<dbReference type="Proteomes" id="UP001142325">
    <property type="component" value="Unassembled WGS sequence"/>
</dbReference>
<evidence type="ECO:0000313" key="9">
    <source>
        <dbReference type="EMBL" id="GLK01211.1"/>
    </source>
</evidence>
<dbReference type="AlphaFoldDB" id="A0A9W6HQW6"/>
<keyword evidence="2" id="KW-0813">Transport</keyword>
<evidence type="ECO:0000259" key="8">
    <source>
        <dbReference type="PROSITE" id="PS51352"/>
    </source>
</evidence>
<evidence type="ECO:0000256" key="7">
    <source>
        <dbReference type="PIRSR" id="PIRSR000077-4"/>
    </source>
</evidence>
<feature type="domain" description="Thioredoxin" evidence="8">
    <location>
        <begin position="1"/>
        <end position="105"/>
    </location>
</feature>
<keyword evidence="3" id="KW-0249">Electron transport</keyword>
<evidence type="ECO:0000256" key="3">
    <source>
        <dbReference type="ARBA" id="ARBA00022982"/>
    </source>
</evidence>
<comment type="caution">
    <text evidence="9">The sequence shown here is derived from an EMBL/GenBank/DDBJ whole genome shotgun (WGS) entry which is preliminary data.</text>
</comment>
<name>A0A9W6HQW6_9MICO</name>
<dbReference type="CDD" id="cd02947">
    <property type="entry name" value="TRX_family"/>
    <property type="match status" value="1"/>
</dbReference>
<protein>
    <recommendedName>
        <fullName evidence="6">Thioredoxin</fullName>
    </recommendedName>
</protein>
<organism evidence="9 10">
    <name type="scientific">Microbacterium keratanolyticum</name>
    <dbReference type="NCBI Taxonomy" id="67574"/>
    <lineage>
        <taxon>Bacteria</taxon>
        <taxon>Bacillati</taxon>
        <taxon>Actinomycetota</taxon>
        <taxon>Actinomycetes</taxon>
        <taxon>Micrococcales</taxon>
        <taxon>Microbacteriaceae</taxon>
        <taxon>Microbacterium</taxon>
    </lineage>
</organism>
<dbReference type="PANTHER" id="PTHR45663:SF11">
    <property type="entry name" value="GEO12009P1"/>
    <property type="match status" value="1"/>
</dbReference>
<dbReference type="EMBL" id="BSET01000001">
    <property type="protein sequence ID" value="GLK01211.1"/>
    <property type="molecule type" value="Genomic_DNA"/>
</dbReference>
<evidence type="ECO:0000313" key="10">
    <source>
        <dbReference type="Proteomes" id="UP001142325"/>
    </source>
</evidence>
<dbReference type="InterPro" id="IPR005746">
    <property type="entry name" value="Thioredoxin"/>
</dbReference>
<evidence type="ECO:0000256" key="1">
    <source>
        <dbReference type="ARBA" id="ARBA00008987"/>
    </source>
</evidence>
<dbReference type="PROSITE" id="PS51352">
    <property type="entry name" value="THIOREDOXIN_2"/>
    <property type="match status" value="1"/>
</dbReference>
<dbReference type="PANTHER" id="PTHR45663">
    <property type="entry name" value="GEO12009P1"/>
    <property type="match status" value="1"/>
</dbReference>
<evidence type="ECO:0000256" key="6">
    <source>
        <dbReference type="PIRNR" id="PIRNR000077"/>
    </source>
</evidence>
<dbReference type="Gene3D" id="3.40.30.10">
    <property type="entry name" value="Glutaredoxin"/>
    <property type="match status" value="1"/>
</dbReference>
<dbReference type="InterPro" id="IPR036249">
    <property type="entry name" value="Thioredoxin-like_sf"/>
</dbReference>
<reference evidence="9" key="2">
    <citation type="submission" date="2023-01" db="EMBL/GenBank/DDBJ databases">
        <authorList>
            <person name="Sun Q."/>
            <person name="Evtushenko L."/>
        </authorList>
    </citation>
    <scope>NUCLEOTIDE SEQUENCE</scope>
    <source>
        <strain evidence="9">VKM Ac-1958</strain>
    </source>
</reference>
<reference evidence="9" key="1">
    <citation type="journal article" date="2014" name="Int. J. Syst. Evol. Microbiol.">
        <title>Complete genome sequence of Corynebacterium casei LMG S-19264T (=DSM 44701T), isolated from a smear-ripened cheese.</title>
        <authorList>
            <consortium name="US DOE Joint Genome Institute (JGI-PGF)"/>
            <person name="Walter F."/>
            <person name="Albersmeier A."/>
            <person name="Kalinowski J."/>
            <person name="Ruckert C."/>
        </authorList>
    </citation>
    <scope>NUCLEOTIDE SEQUENCE</scope>
    <source>
        <strain evidence="9">VKM Ac-1958</strain>
    </source>
</reference>